<evidence type="ECO:0000259" key="2">
    <source>
        <dbReference type="Pfam" id="PF07885"/>
    </source>
</evidence>
<dbReference type="InterPro" id="IPR013099">
    <property type="entry name" value="K_chnl_dom"/>
</dbReference>
<dbReference type="RefSeq" id="WP_166753637.1">
    <property type="nucleotide sequence ID" value="NZ_BAABJU010000014.1"/>
</dbReference>
<reference evidence="3" key="4">
    <citation type="submission" date="2024-05" db="EMBL/GenBank/DDBJ databases">
        <authorList>
            <person name="Sun Q."/>
            <person name="Zhou Y."/>
        </authorList>
    </citation>
    <scope>NUCLEOTIDE SEQUENCE</scope>
    <source>
        <strain evidence="3">CGMCC 4.5581</strain>
    </source>
</reference>
<feature type="transmembrane region" description="Helical" evidence="1">
    <location>
        <begin position="66"/>
        <end position="89"/>
    </location>
</feature>
<keyword evidence="1" id="KW-0472">Membrane</keyword>
<protein>
    <recommendedName>
        <fullName evidence="2">Potassium channel domain-containing protein</fullName>
    </recommendedName>
</protein>
<evidence type="ECO:0000256" key="1">
    <source>
        <dbReference type="SAM" id="Phobius"/>
    </source>
</evidence>
<name>A0A846LR69_9ACTN</name>
<dbReference type="AlphaFoldDB" id="A0A846LR69"/>
<gene>
    <name evidence="4" type="ORF">FB380_000425</name>
    <name evidence="3" type="ORF">GCM10011589_26190</name>
</gene>
<accession>A0A846LR69</accession>
<dbReference type="Proteomes" id="UP000648663">
    <property type="component" value="Unassembled WGS sequence"/>
</dbReference>
<sequence length="335" mass="34659">MTGWWWDVLGVAIVAFAVVDEVRTTLAVASGPGPLTRLLTRVAWRLTRRPAVAESTLVRFVGGPGVVLIGATLASWFSLLWIGWSLVFLGDDEAVVGSSSGAPASVWERFYFAGYNVATLGNGGFQPAGAGFQLATMASALSGMLLITLGVSYLTSVISAVVGKRSFASQVTGFGSTGAEMAAGLATPGTAFPAVVSLSSLSSALTTLGQQHRAYPLLHAYRPRTPELGTAPAVAVLLDAVLALSSAADPADRPPAGLRRSVLSSVQVYVAHAPTAGGDQAPPAPALEAAELDRQGLAVDPERLAEQTAACAELRDELSRRITAASYDWPGTRPS</sequence>
<dbReference type="EMBL" id="JAAMPA010000001">
    <property type="protein sequence ID" value="NIH65979.1"/>
    <property type="molecule type" value="Genomic_DNA"/>
</dbReference>
<evidence type="ECO:0000313" key="5">
    <source>
        <dbReference type="Proteomes" id="UP000552836"/>
    </source>
</evidence>
<feature type="domain" description="Potassium channel" evidence="2">
    <location>
        <begin position="87"/>
        <end position="159"/>
    </location>
</feature>
<evidence type="ECO:0000313" key="6">
    <source>
        <dbReference type="Proteomes" id="UP000648663"/>
    </source>
</evidence>
<evidence type="ECO:0000313" key="4">
    <source>
        <dbReference type="EMBL" id="NIH65979.1"/>
    </source>
</evidence>
<reference evidence="4 5" key="3">
    <citation type="submission" date="2020-02" db="EMBL/GenBank/DDBJ databases">
        <title>Sequencing the genomes of 1000 actinobacteria strains.</title>
        <authorList>
            <person name="Klenk H.-P."/>
        </authorList>
    </citation>
    <scope>NUCLEOTIDE SEQUENCE [LARGE SCALE GENOMIC DNA]</scope>
    <source>
        <strain evidence="4 5">DSM 45201</strain>
    </source>
</reference>
<dbReference type="Proteomes" id="UP000552836">
    <property type="component" value="Unassembled WGS sequence"/>
</dbReference>
<keyword evidence="6" id="KW-1185">Reference proteome</keyword>
<keyword evidence="1" id="KW-1133">Transmembrane helix</keyword>
<dbReference type="SUPFAM" id="SSF81324">
    <property type="entry name" value="Voltage-gated potassium channels"/>
    <property type="match status" value="1"/>
</dbReference>
<comment type="caution">
    <text evidence="4">The sequence shown here is derived from an EMBL/GenBank/DDBJ whole genome shotgun (WGS) entry which is preliminary data.</text>
</comment>
<feature type="transmembrane region" description="Helical" evidence="1">
    <location>
        <begin position="140"/>
        <end position="162"/>
    </location>
</feature>
<keyword evidence="1" id="KW-0812">Transmembrane</keyword>
<dbReference type="EMBL" id="BMMI01000004">
    <property type="protein sequence ID" value="GGL68653.1"/>
    <property type="molecule type" value="Genomic_DNA"/>
</dbReference>
<evidence type="ECO:0000313" key="3">
    <source>
        <dbReference type="EMBL" id="GGL68653.1"/>
    </source>
</evidence>
<dbReference type="Pfam" id="PF07885">
    <property type="entry name" value="Ion_trans_2"/>
    <property type="match status" value="1"/>
</dbReference>
<reference evidence="3" key="1">
    <citation type="journal article" date="2014" name="Int. J. Syst. Evol. Microbiol.">
        <title>Complete genome of a new Firmicutes species belonging to the dominant human colonic microbiota ('Ruminococcus bicirculans') reveals two chromosomes and a selective capacity to utilize plant glucans.</title>
        <authorList>
            <consortium name="NISC Comparative Sequencing Program"/>
            <person name="Wegmann U."/>
            <person name="Louis P."/>
            <person name="Goesmann A."/>
            <person name="Henrissat B."/>
            <person name="Duncan S.H."/>
            <person name="Flint H.J."/>
        </authorList>
    </citation>
    <scope>NUCLEOTIDE SEQUENCE</scope>
    <source>
        <strain evidence="3">CGMCC 4.5581</strain>
    </source>
</reference>
<reference evidence="6" key="2">
    <citation type="journal article" date="2019" name="Int. J. Syst. Evol. Microbiol.">
        <title>The Global Catalogue of Microorganisms (GCM) 10K type strain sequencing project: providing services to taxonomists for standard genome sequencing and annotation.</title>
        <authorList>
            <consortium name="The Broad Institute Genomics Platform"/>
            <consortium name="The Broad Institute Genome Sequencing Center for Infectious Disease"/>
            <person name="Wu L."/>
            <person name="Ma J."/>
        </authorList>
    </citation>
    <scope>NUCLEOTIDE SEQUENCE [LARGE SCALE GENOMIC DNA]</scope>
    <source>
        <strain evidence="6">CGMCC 4.5581</strain>
    </source>
</reference>
<proteinExistence type="predicted"/>
<organism evidence="4 5">
    <name type="scientific">Modestobacter marinus</name>
    <dbReference type="NCBI Taxonomy" id="477641"/>
    <lineage>
        <taxon>Bacteria</taxon>
        <taxon>Bacillati</taxon>
        <taxon>Actinomycetota</taxon>
        <taxon>Actinomycetes</taxon>
        <taxon>Geodermatophilales</taxon>
        <taxon>Geodermatophilaceae</taxon>
        <taxon>Modestobacter</taxon>
    </lineage>
</organism>